<accession>A0A1E4RBF3</accession>
<dbReference type="AlphaFoldDB" id="A0A1E4RBF3"/>
<dbReference type="GeneID" id="30997523"/>
<evidence type="ECO:0000313" key="2">
    <source>
        <dbReference type="Proteomes" id="UP000095085"/>
    </source>
</evidence>
<gene>
    <name evidence="1" type="ORF">HYPBUDRAFT_195293</name>
</gene>
<dbReference type="RefSeq" id="XP_020073646.1">
    <property type="nucleotide sequence ID" value="XM_020222974.1"/>
</dbReference>
<proteinExistence type="predicted"/>
<keyword evidence="2" id="KW-1185">Reference proteome</keyword>
<dbReference type="EMBL" id="KV454562">
    <property type="protein sequence ID" value="ODV64579.1"/>
    <property type="molecule type" value="Genomic_DNA"/>
</dbReference>
<name>A0A1E4RBF3_9ASCO</name>
<sequence length="83" mass="9259">MGLKKELMINKCIAFGSLVNHLLSLVNHLLSLVNHLLSLVNHLLSLVNHLGSSVNHTTGPPYISERNIFYSCKFVSFSNEILN</sequence>
<dbReference type="Proteomes" id="UP000095085">
    <property type="component" value="Unassembled WGS sequence"/>
</dbReference>
<protein>
    <submittedName>
        <fullName evidence="1">Uncharacterized protein</fullName>
    </submittedName>
</protein>
<evidence type="ECO:0000313" key="1">
    <source>
        <dbReference type="EMBL" id="ODV64579.1"/>
    </source>
</evidence>
<organism evidence="1 2">
    <name type="scientific">Hyphopichia burtonii NRRL Y-1933</name>
    <dbReference type="NCBI Taxonomy" id="984485"/>
    <lineage>
        <taxon>Eukaryota</taxon>
        <taxon>Fungi</taxon>
        <taxon>Dikarya</taxon>
        <taxon>Ascomycota</taxon>
        <taxon>Saccharomycotina</taxon>
        <taxon>Pichiomycetes</taxon>
        <taxon>Debaryomycetaceae</taxon>
        <taxon>Hyphopichia</taxon>
    </lineage>
</organism>
<reference evidence="2" key="1">
    <citation type="submission" date="2016-05" db="EMBL/GenBank/DDBJ databases">
        <title>Comparative genomics of biotechnologically important yeasts.</title>
        <authorList>
            <consortium name="DOE Joint Genome Institute"/>
            <person name="Riley R."/>
            <person name="Haridas S."/>
            <person name="Wolfe K.H."/>
            <person name="Lopes M.R."/>
            <person name="Hittinger C.T."/>
            <person name="Goker M."/>
            <person name="Salamov A."/>
            <person name="Wisecaver J."/>
            <person name="Long T.M."/>
            <person name="Aerts A.L."/>
            <person name="Barry K."/>
            <person name="Choi C."/>
            <person name="Clum A."/>
            <person name="Coughlan A.Y."/>
            <person name="Deshpande S."/>
            <person name="Douglass A.P."/>
            <person name="Hanson S.J."/>
            <person name="Klenk H.-P."/>
            <person name="Labutti K."/>
            <person name="Lapidus A."/>
            <person name="Lindquist E."/>
            <person name="Lipzen A."/>
            <person name="Meier-Kolthoff J.P."/>
            <person name="Ohm R.A."/>
            <person name="Otillar R.P."/>
            <person name="Pangilinan J."/>
            <person name="Peng Y."/>
            <person name="Rokas A."/>
            <person name="Rosa C.A."/>
            <person name="Scheuner C."/>
            <person name="Sibirny A.A."/>
            <person name="Slot J.C."/>
            <person name="Stielow J.B."/>
            <person name="Sun H."/>
            <person name="Kurtzman C.P."/>
            <person name="Blackwell M."/>
            <person name="Grigoriev I.V."/>
            <person name="Jeffries T.W."/>
        </authorList>
    </citation>
    <scope>NUCLEOTIDE SEQUENCE [LARGE SCALE GENOMIC DNA]</scope>
    <source>
        <strain evidence="2">NRRL Y-1933</strain>
    </source>
</reference>